<keyword evidence="1" id="KW-0732">Signal</keyword>
<reference evidence="2 3" key="1">
    <citation type="submission" date="2018-04" db="EMBL/GenBank/DDBJ databases">
        <authorList>
            <person name="Huttner S."/>
            <person name="Dainat J."/>
        </authorList>
    </citation>
    <scope>NUCLEOTIDE SEQUENCE [LARGE SCALE GENOMIC DNA]</scope>
</reference>
<proteinExistence type="predicted"/>
<dbReference type="EMBL" id="OUUZ01000001">
    <property type="protein sequence ID" value="SPQ17709.1"/>
    <property type="molecule type" value="Genomic_DNA"/>
</dbReference>
<name>A0A446B5F8_9PEZI</name>
<sequence length="134" mass="14853">MQTAPSRNASLIFFFFNRGLLLDAQPASFQAAYRTTAYISSPPIDPRLLVPPRLDENRDSVRDWVRSTVSGDINLYSAFVPGDFDNDITSFPAARSAIDRACDIRAQAAEARLREVRELVQVITQDMGSLASLS</sequence>
<organism evidence="2 3">
    <name type="scientific">Thermothielavioides terrestris</name>
    <dbReference type="NCBI Taxonomy" id="2587410"/>
    <lineage>
        <taxon>Eukaryota</taxon>
        <taxon>Fungi</taxon>
        <taxon>Dikarya</taxon>
        <taxon>Ascomycota</taxon>
        <taxon>Pezizomycotina</taxon>
        <taxon>Sordariomycetes</taxon>
        <taxon>Sordariomycetidae</taxon>
        <taxon>Sordariales</taxon>
        <taxon>Chaetomiaceae</taxon>
        <taxon>Thermothielavioides</taxon>
    </lineage>
</organism>
<dbReference type="Proteomes" id="UP000289323">
    <property type="component" value="Unassembled WGS sequence"/>
</dbReference>
<feature type="signal peptide" evidence="1">
    <location>
        <begin position="1"/>
        <end position="24"/>
    </location>
</feature>
<dbReference type="AlphaFoldDB" id="A0A446B5F8"/>
<protein>
    <submittedName>
        <fullName evidence="2">5699404e-64a4-4ff7-b9a7-186fd47473e3</fullName>
    </submittedName>
</protein>
<evidence type="ECO:0000313" key="3">
    <source>
        <dbReference type="Proteomes" id="UP000289323"/>
    </source>
</evidence>
<accession>A0A446B5F8</accession>
<feature type="chain" id="PRO_5019146703" evidence="1">
    <location>
        <begin position="25"/>
        <end position="134"/>
    </location>
</feature>
<evidence type="ECO:0000313" key="2">
    <source>
        <dbReference type="EMBL" id="SPQ17709.1"/>
    </source>
</evidence>
<evidence type="ECO:0000256" key="1">
    <source>
        <dbReference type="SAM" id="SignalP"/>
    </source>
</evidence>
<gene>
    <name evidence="2" type="ORF">TT172_LOCUS128</name>
</gene>